<feature type="coiled-coil region" evidence="14">
    <location>
        <begin position="157"/>
        <end position="184"/>
    </location>
</feature>
<dbReference type="InterPro" id="IPR012345">
    <property type="entry name" value="STAT_TF_DNA-bd_N"/>
</dbReference>
<dbReference type="InterPro" id="IPR015988">
    <property type="entry name" value="STAT_TF_CC"/>
</dbReference>
<dbReference type="GO" id="GO:0006955">
    <property type="term" value="P:immune response"/>
    <property type="evidence" value="ECO:0007669"/>
    <property type="project" value="UniProtKB-ARBA"/>
</dbReference>
<dbReference type="Ensembl" id="ENSSTUT00000066709.1">
    <property type="protein sequence ID" value="ENSSTUP00000063219.1"/>
    <property type="gene ID" value="ENSSTUG00000025375.1"/>
</dbReference>
<reference evidence="16" key="2">
    <citation type="submission" date="2025-09" db="UniProtKB">
        <authorList>
            <consortium name="Ensembl"/>
        </authorList>
    </citation>
    <scope>IDENTIFICATION</scope>
</reference>
<evidence type="ECO:0000256" key="2">
    <source>
        <dbReference type="ARBA" id="ARBA00004496"/>
    </source>
</evidence>
<dbReference type="Proteomes" id="UP000472277">
    <property type="component" value="Chromosome 39"/>
</dbReference>
<accession>A0A674AV65</accession>
<dbReference type="Pfam" id="PF21354">
    <property type="entry name" value="STAT_linker"/>
    <property type="match status" value="1"/>
</dbReference>
<dbReference type="GO" id="GO:0007165">
    <property type="term" value="P:signal transduction"/>
    <property type="evidence" value="ECO:0007669"/>
    <property type="project" value="InterPro"/>
</dbReference>
<dbReference type="Gene3D" id="1.10.238.10">
    <property type="entry name" value="EF-hand"/>
    <property type="match status" value="1"/>
</dbReference>
<keyword evidence="9 13" id="KW-0010">Activator</keyword>
<evidence type="ECO:0000259" key="15">
    <source>
        <dbReference type="PROSITE" id="PS50001"/>
    </source>
</evidence>
<dbReference type="InterPro" id="IPR008967">
    <property type="entry name" value="p53-like_TF_DNA-bd_sf"/>
</dbReference>
<evidence type="ECO:0000256" key="5">
    <source>
        <dbReference type="ARBA" id="ARBA00022553"/>
    </source>
</evidence>
<evidence type="ECO:0000256" key="3">
    <source>
        <dbReference type="ARBA" id="ARBA00005586"/>
    </source>
</evidence>
<dbReference type="GO" id="GO:0005737">
    <property type="term" value="C:cytoplasm"/>
    <property type="evidence" value="ECO:0007669"/>
    <property type="project" value="UniProtKB-SubCell"/>
</dbReference>
<dbReference type="InterPro" id="IPR001217">
    <property type="entry name" value="STAT"/>
</dbReference>
<evidence type="ECO:0000256" key="11">
    <source>
        <dbReference type="ARBA" id="ARBA00023242"/>
    </source>
</evidence>
<evidence type="ECO:0000256" key="6">
    <source>
        <dbReference type="ARBA" id="ARBA00022999"/>
    </source>
</evidence>
<comment type="subcellular location">
    <subcellularLocation>
        <location evidence="2 13">Cytoplasm</location>
    </subcellularLocation>
    <subcellularLocation>
        <location evidence="1 13">Nucleus</location>
    </subcellularLocation>
</comment>
<evidence type="ECO:0000256" key="1">
    <source>
        <dbReference type="ARBA" id="ARBA00004123"/>
    </source>
</evidence>
<gene>
    <name evidence="16" type="primary">STAT1</name>
</gene>
<dbReference type="GO" id="GO:0005634">
    <property type="term" value="C:nucleus"/>
    <property type="evidence" value="ECO:0007669"/>
    <property type="project" value="UniProtKB-SubCell"/>
</dbReference>
<proteinExistence type="inferred from homology"/>
<sequence>MAQWCQLKLVDPKYQEQVHQLYDYSFPMDIRQYLSKWIESIDWDNVAVDESLATVRFHDLLAQLDDQHSRFVLQKDLLRQHNIRKFKGKLQVVNKNYVCCCLPPQEVVGQLAEVLNMAEAVQSDLISEELPEWKKRQQRSCIGGPPNTCLDQLQNWFTAVAESLQQVRQQLKELQELEQKYTYDNDPIKQQKGFLEGRALALFQNLLEHSLVVERQPCMPTHPQRPLVLQTKMRFTVKLRFLVTLQEFNYQLKVKALFDKYVNDDVTEKKGFRKFNILGTNTKVMNMEESNGSLAAEFSHLKLLEQRVTGKGKKEGPLIVTEELHCICFESELRQSGLEIKLGTISLPIVVISNSSQLPSGWASILWYNMLTSEPQNLEFFLSPPTVSWGQLSEVLSWQFSSVTKRGLNDEQLGMLTDKLLGQKAQRNPEGLIPWTMFGAVKVGFPFWLWIEAILDLIKRHLLTLWNDGCILGFVSKERAKAMLTGKCPGTFLLRFSESSRDGAITFTWVEHDLYDKPVFHAVAPYTKKELSAVSLPDIIRTYKVMAAENIPENPLCFLYPDIPKDKSFGKYYTRASEGKQPDLTVISFFCYFVPDAFLNLSDAFQTPQTILRLDLFLAMYECFIQCVSMG</sequence>
<dbReference type="Pfam" id="PF00017">
    <property type="entry name" value="SH2"/>
    <property type="match status" value="1"/>
</dbReference>
<evidence type="ECO:0000256" key="14">
    <source>
        <dbReference type="SAM" id="Coils"/>
    </source>
</evidence>
<dbReference type="InterPro" id="IPR000980">
    <property type="entry name" value="SH2"/>
</dbReference>
<dbReference type="Gene3D" id="1.20.1050.20">
    <property type="entry name" value="STAT transcription factor, all-alpha domain"/>
    <property type="match status" value="1"/>
</dbReference>
<dbReference type="GO" id="GO:0003677">
    <property type="term" value="F:DNA binding"/>
    <property type="evidence" value="ECO:0007669"/>
    <property type="project" value="UniProtKB-KW"/>
</dbReference>
<dbReference type="PANTHER" id="PTHR11801">
    <property type="entry name" value="SIGNAL TRANSDUCER AND ACTIVATOR OF TRANSCRIPTION"/>
    <property type="match status" value="1"/>
</dbReference>
<dbReference type="GO" id="GO:0003700">
    <property type="term" value="F:DNA-binding transcription factor activity"/>
    <property type="evidence" value="ECO:0007669"/>
    <property type="project" value="InterPro"/>
</dbReference>
<dbReference type="InterPro" id="IPR036860">
    <property type="entry name" value="SH2_dom_sf"/>
</dbReference>
<dbReference type="SUPFAM" id="SSF55550">
    <property type="entry name" value="SH2 domain"/>
    <property type="match status" value="1"/>
</dbReference>
<dbReference type="FunFam" id="1.10.238.10:FF:000012">
    <property type="entry name" value="Signal transducer and activator of transcription"/>
    <property type="match status" value="1"/>
</dbReference>
<dbReference type="PROSITE" id="PS50001">
    <property type="entry name" value="SH2"/>
    <property type="match status" value="1"/>
</dbReference>
<evidence type="ECO:0000256" key="13">
    <source>
        <dbReference type="RuleBase" id="RU046415"/>
    </source>
</evidence>
<evidence type="ECO:0000256" key="8">
    <source>
        <dbReference type="ARBA" id="ARBA00023125"/>
    </source>
</evidence>
<keyword evidence="7 13" id="KW-0805">Transcription regulation</keyword>
<keyword evidence="11 13" id="KW-0539">Nucleus</keyword>
<evidence type="ECO:0000256" key="9">
    <source>
        <dbReference type="ARBA" id="ARBA00023159"/>
    </source>
</evidence>
<dbReference type="FunFam" id="2.60.40.630:FF:000001">
    <property type="entry name" value="Signal transducer and activator of transcription"/>
    <property type="match status" value="1"/>
</dbReference>
<dbReference type="FunFam" id="3.30.505.10:FF:000003">
    <property type="entry name" value="Signal transducer and activator of transcription"/>
    <property type="match status" value="1"/>
</dbReference>
<keyword evidence="10 13" id="KW-0804">Transcription</keyword>
<keyword evidence="6 12" id="KW-0727">SH2 domain</keyword>
<reference evidence="16" key="1">
    <citation type="submission" date="2025-08" db="UniProtKB">
        <authorList>
            <consortium name="Ensembl"/>
        </authorList>
    </citation>
    <scope>IDENTIFICATION</scope>
</reference>
<dbReference type="AlphaFoldDB" id="A0A674AV65"/>
<evidence type="ECO:0000313" key="17">
    <source>
        <dbReference type="Proteomes" id="UP000472277"/>
    </source>
</evidence>
<dbReference type="InterPro" id="IPR013800">
    <property type="entry name" value="STAT_TF_alpha"/>
</dbReference>
<name>A0A674AV65_SALTR</name>
<feature type="domain" description="SH2" evidence="15">
    <location>
        <begin position="466"/>
        <end position="573"/>
    </location>
</feature>
<keyword evidence="14" id="KW-0175">Coiled coil</keyword>
<evidence type="ECO:0000313" key="16">
    <source>
        <dbReference type="Ensembl" id="ENSSTUP00000063219.1"/>
    </source>
</evidence>
<keyword evidence="4 13" id="KW-0963">Cytoplasm</keyword>
<dbReference type="InterPro" id="IPR013801">
    <property type="entry name" value="STAT_TF_DNA-bd"/>
</dbReference>
<comment type="similarity">
    <text evidence="3 13">Belongs to the transcription factor STAT family.</text>
</comment>
<evidence type="ECO:0000256" key="7">
    <source>
        <dbReference type="ARBA" id="ARBA00023015"/>
    </source>
</evidence>
<evidence type="ECO:0000256" key="10">
    <source>
        <dbReference type="ARBA" id="ARBA00023163"/>
    </source>
</evidence>
<dbReference type="Gene3D" id="2.60.40.630">
    <property type="entry name" value="STAT transcription factor, DNA-binding domain"/>
    <property type="match status" value="1"/>
</dbReference>
<dbReference type="SMART" id="SM00964">
    <property type="entry name" value="STAT_int"/>
    <property type="match status" value="1"/>
</dbReference>
<protein>
    <recommendedName>
        <fullName evidence="13">Signal transducer and activator of transcription</fullName>
    </recommendedName>
</protein>
<keyword evidence="5 13" id="KW-0597">Phosphoprotein</keyword>
<dbReference type="GeneTree" id="ENSGT01050000244905"/>
<dbReference type="Gene3D" id="3.30.505.10">
    <property type="entry name" value="SH2 domain"/>
    <property type="match status" value="1"/>
</dbReference>
<dbReference type="InterPro" id="IPR048988">
    <property type="entry name" value="STAT_linker"/>
</dbReference>
<dbReference type="SUPFAM" id="SSF49417">
    <property type="entry name" value="p53-like transcription factors"/>
    <property type="match status" value="1"/>
</dbReference>
<dbReference type="Pfam" id="PF02864">
    <property type="entry name" value="STAT_bind"/>
    <property type="match status" value="1"/>
</dbReference>
<evidence type="ECO:0000256" key="12">
    <source>
        <dbReference type="PROSITE-ProRule" id="PRU00191"/>
    </source>
</evidence>
<dbReference type="Pfam" id="PF01017">
    <property type="entry name" value="STAT_alpha"/>
    <property type="match status" value="1"/>
</dbReference>
<dbReference type="SUPFAM" id="SSF47655">
    <property type="entry name" value="STAT"/>
    <property type="match status" value="1"/>
</dbReference>
<keyword evidence="17" id="KW-1185">Reference proteome</keyword>
<organism evidence="16 17">
    <name type="scientific">Salmo trutta</name>
    <name type="common">Brown trout</name>
    <dbReference type="NCBI Taxonomy" id="8032"/>
    <lineage>
        <taxon>Eukaryota</taxon>
        <taxon>Metazoa</taxon>
        <taxon>Chordata</taxon>
        <taxon>Craniata</taxon>
        <taxon>Vertebrata</taxon>
        <taxon>Euteleostomi</taxon>
        <taxon>Actinopterygii</taxon>
        <taxon>Neopterygii</taxon>
        <taxon>Teleostei</taxon>
        <taxon>Protacanthopterygii</taxon>
        <taxon>Salmoniformes</taxon>
        <taxon>Salmonidae</taxon>
        <taxon>Salmoninae</taxon>
        <taxon>Salmo</taxon>
    </lineage>
</organism>
<dbReference type="InterPro" id="IPR013799">
    <property type="entry name" value="STAT_TF_prot_interaction"/>
</dbReference>
<evidence type="ECO:0000256" key="4">
    <source>
        <dbReference type="ARBA" id="ARBA00022490"/>
    </source>
</evidence>
<keyword evidence="8 13" id="KW-0238">DNA-binding</keyword>